<evidence type="ECO:0000256" key="1">
    <source>
        <dbReference type="ARBA" id="ARBA00004606"/>
    </source>
</evidence>
<dbReference type="EMBL" id="JAPZBR010000001">
    <property type="protein sequence ID" value="KAJ5367835.1"/>
    <property type="molecule type" value="Genomic_DNA"/>
</dbReference>
<keyword evidence="5" id="KW-0812">Transmembrane</keyword>
<organism evidence="10 11">
    <name type="scientific">Penicillium brevicompactum</name>
    <dbReference type="NCBI Taxonomy" id="5074"/>
    <lineage>
        <taxon>Eukaryota</taxon>
        <taxon>Fungi</taxon>
        <taxon>Dikarya</taxon>
        <taxon>Ascomycota</taxon>
        <taxon>Pezizomycotina</taxon>
        <taxon>Eurotiomycetes</taxon>
        <taxon>Eurotiomycetidae</taxon>
        <taxon>Eurotiales</taxon>
        <taxon>Aspergillaceae</taxon>
        <taxon>Penicillium</taxon>
    </lineage>
</organism>
<dbReference type="SUPFAM" id="SSF53448">
    <property type="entry name" value="Nucleotide-diphospho-sugar transferases"/>
    <property type="match status" value="1"/>
</dbReference>
<dbReference type="PANTHER" id="PTHR31392">
    <property type="entry name" value="ALPHA-1,3-MANNOSYLTRANSFERASE MNN1-RELATED"/>
    <property type="match status" value="1"/>
</dbReference>
<dbReference type="GO" id="GO:0000033">
    <property type="term" value="F:alpha-1,3-mannosyltransferase activity"/>
    <property type="evidence" value="ECO:0007669"/>
    <property type="project" value="TreeGrafter"/>
</dbReference>
<dbReference type="GO" id="GO:0016020">
    <property type="term" value="C:membrane"/>
    <property type="evidence" value="ECO:0007669"/>
    <property type="project" value="UniProtKB-SubCell"/>
</dbReference>
<keyword evidence="6" id="KW-0735">Signal-anchor</keyword>
<evidence type="ECO:0000256" key="4">
    <source>
        <dbReference type="ARBA" id="ARBA00022679"/>
    </source>
</evidence>
<dbReference type="GO" id="GO:0006493">
    <property type="term" value="P:protein O-linked glycosylation"/>
    <property type="evidence" value="ECO:0007669"/>
    <property type="project" value="TreeGrafter"/>
</dbReference>
<evidence type="ECO:0000256" key="5">
    <source>
        <dbReference type="ARBA" id="ARBA00022692"/>
    </source>
</evidence>
<name>A0A9W9RWZ3_PENBR</name>
<evidence type="ECO:0000313" key="11">
    <source>
        <dbReference type="Proteomes" id="UP001148299"/>
    </source>
</evidence>
<reference evidence="10" key="1">
    <citation type="submission" date="2022-12" db="EMBL/GenBank/DDBJ databases">
        <authorList>
            <person name="Petersen C."/>
        </authorList>
    </citation>
    <scope>NUCLEOTIDE SEQUENCE</scope>
    <source>
        <strain evidence="10">IBT 35675</strain>
    </source>
</reference>
<keyword evidence="11" id="KW-1185">Reference proteome</keyword>
<evidence type="ECO:0008006" key="12">
    <source>
        <dbReference type="Google" id="ProtNLM"/>
    </source>
</evidence>
<dbReference type="InterPro" id="IPR022751">
    <property type="entry name" value="Alpha_mannosyltransferase"/>
</dbReference>
<evidence type="ECO:0000256" key="6">
    <source>
        <dbReference type="ARBA" id="ARBA00022968"/>
    </source>
</evidence>
<dbReference type="AlphaFoldDB" id="A0A9W9RWZ3"/>
<dbReference type="Pfam" id="PF11051">
    <property type="entry name" value="Mannosyl_trans3"/>
    <property type="match status" value="1"/>
</dbReference>
<comment type="subcellular location">
    <subcellularLocation>
        <location evidence="1">Membrane</location>
        <topology evidence="1">Single-pass type II membrane protein</topology>
    </subcellularLocation>
</comment>
<keyword evidence="4" id="KW-0808">Transferase</keyword>
<keyword evidence="3" id="KW-0328">Glycosyltransferase</keyword>
<dbReference type="Gene3D" id="3.90.550.10">
    <property type="entry name" value="Spore Coat Polysaccharide Biosynthesis Protein SpsA, Chain A"/>
    <property type="match status" value="1"/>
</dbReference>
<dbReference type="InterPro" id="IPR029044">
    <property type="entry name" value="Nucleotide-diphossugar_trans"/>
</dbReference>
<keyword evidence="8" id="KW-0472">Membrane</keyword>
<proteinExistence type="inferred from homology"/>
<protein>
    <recommendedName>
        <fullName evidence="12">Alpha-1,3-mannosyltransferase</fullName>
    </recommendedName>
</protein>
<reference evidence="10" key="2">
    <citation type="journal article" date="2023" name="IMA Fungus">
        <title>Comparative genomic study of the Penicillium genus elucidates a diverse pangenome and 15 lateral gene transfer events.</title>
        <authorList>
            <person name="Petersen C."/>
            <person name="Sorensen T."/>
            <person name="Nielsen M.R."/>
            <person name="Sondergaard T.E."/>
            <person name="Sorensen J.L."/>
            <person name="Fitzpatrick D.A."/>
            <person name="Frisvad J.C."/>
            <person name="Nielsen K.L."/>
        </authorList>
    </citation>
    <scope>NUCLEOTIDE SEQUENCE</scope>
    <source>
        <strain evidence="10">IBT 35675</strain>
    </source>
</reference>
<dbReference type="GO" id="GO:0005794">
    <property type="term" value="C:Golgi apparatus"/>
    <property type="evidence" value="ECO:0007669"/>
    <property type="project" value="TreeGrafter"/>
</dbReference>
<comment type="similarity">
    <text evidence="2">Belongs to the MNN1/MNT family.</text>
</comment>
<sequence length="590" mass="67535">MSNLLPLPAPYRRRRALWSTLVVIFFVGYCYKGIVSTLEGRHSLEYGNDEHILIKAPLQRPSHRGDSIGANDFRLPLHAEPQLLIAEDGENTFSDGFMRSFERILALLPDDARVEDLIGPIQGTGERKIREVGTRVRTYKALLDAWEALHLVQVKEQLLVRNDILQILRHRPEITKRLGMDHARLTHAYEAYRHCLTQLSTRLFPWTAPYFADHITFHAQFWNADRGIVFTAGDKQAPYLLTSIKSIRGLGSDLPIEVLYLGNDDLGEDYREELESIPGVITRDISVMVHDNGWKLRGWAAKPFAILLSSFREAIFIDADSLFVSDPAQLFLDQSYRRTGALFFKDRLFMPQSKKAWLRRILPSPISKQARKSRFWTGESGHMQESGVVVVDKWRHFVALLMVTRMNGPDRDGNKKEGRIGVYDMVYGDKETFWLGWELVGDTEYAFHGGDAAVMGPVRVEADVGNSESLPDAGEARHARQTDFNLQPPKQTFTICAPQLLHLGMDDRPLWFNGWLLPNKFSQTQHQQPTNFEGFIREPRIFDDSRSWRLERNNVCCLSDYRVLNFTHAERKMLEETIEIARGVGAISGK</sequence>
<keyword evidence="9" id="KW-0325">Glycoprotein</keyword>
<dbReference type="PANTHER" id="PTHR31392:SF1">
    <property type="entry name" value="ALPHA-1,3-MANNOSYLTRANSFERASE MNN1-RELATED"/>
    <property type="match status" value="1"/>
</dbReference>
<accession>A0A9W9RWZ3</accession>
<evidence type="ECO:0000256" key="8">
    <source>
        <dbReference type="ARBA" id="ARBA00023136"/>
    </source>
</evidence>
<gene>
    <name evidence="10" type="ORF">N7541_001776</name>
</gene>
<evidence type="ECO:0000256" key="9">
    <source>
        <dbReference type="ARBA" id="ARBA00023180"/>
    </source>
</evidence>
<evidence type="ECO:0000313" key="10">
    <source>
        <dbReference type="EMBL" id="KAJ5367835.1"/>
    </source>
</evidence>
<evidence type="ECO:0000256" key="3">
    <source>
        <dbReference type="ARBA" id="ARBA00022676"/>
    </source>
</evidence>
<evidence type="ECO:0000256" key="7">
    <source>
        <dbReference type="ARBA" id="ARBA00022989"/>
    </source>
</evidence>
<keyword evidence="7" id="KW-1133">Transmembrane helix</keyword>
<comment type="caution">
    <text evidence="10">The sequence shown here is derived from an EMBL/GenBank/DDBJ whole genome shotgun (WGS) entry which is preliminary data.</text>
</comment>
<dbReference type="Proteomes" id="UP001148299">
    <property type="component" value="Unassembled WGS sequence"/>
</dbReference>
<evidence type="ECO:0000256" key="2">
    <source>
        <dbReference type="ARBA" id="ARBA00009105"/>
    </source>
</evidence>